<dbReference type="InterPro" id="IPR011042">
    <property type="entry name" value="6-blade_b-propeller_TolB-like"/>
</dbReference>
<dbReference type="PANTHER" id="PTHR36842:SF1">
    <property type="entry name" value="PROTEIN TOLB"/>
    <property type="match status" value="1"/>
</dbReference>
<sequence length="322" mass="33214">MMGMRRWFGAVVAVGLLGACEPFEDGGGGGTIGEVTFDRGFAFVRGDRNIYVVDDDGDPNSPQRLTTSGNAFTPSISNDGRSIVFVQRVGNTTSLQTVPTTGGPVATLLSSNDVACGTCTNFRGPTFSPDGRTIVFAFDRGSGAVSSLARIAVNGSGFTELTPGTTISHGSPSFLPNGTTVVAPAGSSAFQYNQLAFVPVNGGSPSYVSSLGNEVLTIVNRAVVSPDGRQVALDARLSSGSTRIFVGNVTSTGLSGALRRLTDYTASTVQESFPSWTSSTELGFLFNDSGGDPSIYRAPVSSTASSVSLAVPAANEPFYGPR</sequence>
<dbReference type="SUPFAM" id="SSF82171">
    <property type="entry name" value="DPP6 N-terminal domain-like"/>
    <property type="match status" value="1"/>
</dbReference>
<dbReference type="Proteomes" id="UP001516472">
    <property type="component" value="Unassembled WGS sequence"/>
</dbReference>
<accession>A0ABR9PR76</accession>
<dbReference type="Gene3D" id="2.120.10.30">
    <property type="entry name" value="TolB, C-terminal domain"/>
    <property type="match status" value="2"/>
</dbReference>
<protein>
    <recommendedName>
        <fullName evidence="4">Lipoprotein</fullName>
    </recommendedName>
</protein>
<proteinExistence type="inferred from homology"/>
<comment type="caution">
    <text evidence="2">The sequence shown here is derived from an EMBL/GenBank/DDBJ whole genome shotgun (WGS) entry which is preliminary data.</text>
</comment>
<evidence type="ECO:0000313" key="3">
    <source>
        <dbReference type="Proteomes" id="UP001516472"/>
    </source>
</evidence>
<dbReference type="EMBL" id="JAAIYO010000005">
    <property type="protein sequence ID" value="MBE4750409.1"/>
    <property type="molecule type" value="Genomic_DNA"/>
</dbReference>
<evidence type="ECO:0000313" key="2">
    <source>
        <dbReference type="EMBL" id="MBE4750409.1"/>
    </source>
</evidence>
<dbReference type="Pfam" id="PF07676">
    <property type="entry name" value="PD40"/>
    <property type="match status" value="2"/>
</dbReference>
<evidence type="ECO:0008006" key="4">
    <source>
        <dbReference type="Google" id="ProtNLM"/>
    </source>
</evidence>
<name>A0ABR9PR76_9BACT</name>
<evidence type="ECO:0000256" key="1">
    <source>
        <dbReference type="ARBA" id="ARBA00009820"/>
    </source>
</evidence>
<dbReference type="PANTHER" id="PTHR36842">
    <property type="entry name" value="PROTEIN TOLB HOMOLOG"/>
    <property type="match status" value="1"/>
</dbReference>
<organism evidence="2 3">
    <name type="scientific">Corallococcus soli</name>
    <dbReference type="NCBI Taxonomy" id="2710757"/>
    <lineage>
        <taxon>Bacteria</taxon>
        <taxon>Pseudomonadati</taxon>
        <taxon>Myxococcota</taxon>
        <taxon>Myxococcia</taxon>
        <taxon>Myxococcales</taxon>
        <taxon>Cystobacterineae</taxon>
        <taxon>Myxococcaceae</taxon>
        <taxon>Corallococcus</taxon>
    </lineage>
</organism>
<comment type="similarity">
    <text evidence="1">Belongs to the TolB family.</text>
</comment>
<gene>
    <name evidence="2" type="ORF">G4177_19765</name>
</gene>
<reference evidence="2 3" key="1">
    <citation type="submission" date="2020-02" db="EMBL/GenBank/DDBJ databases">
        <authorList>
            <person name="Babadi Z.K."/>
            <person name="Risdian C."/>
            <person name="Ebrahimipour G.H."/>
            <person name="Wink J."/>
        </authorList>
    </citation>
    <scope>NUCLEOTIDE SEQUENCE [LARGE SCALE GENOMIC DNA]</scope>
    <source>
        <strain evidence="2 3">ZKHCc1 1396</strain>
    </source>
</reference>
<dbReference type="RefSeq" id="WP_193349875.1">
    <property type="nucleotide sequence ID" value="NZ_CBCSIP010000047.1"/>
</dbReference>
<dbReference type="PROSITE" id="PS51257">
    <property type="entry name" value="PROKAR_LIPOPROTEIN"/>
    <property type="match status" value="1"/>
</dbReference>
<dbReference type="InterPro" id="IPR011659">
    <property type="entry name" value="WD40"/>
</dbReference>
<keyword evidence="3" id="KW-1185">Reference proteome</keyword>